<dbReference type="Pfam" id="PF00749">
    <property type="entry name" value="tRNA-synt_1c"/>
    <property type="match status" value="1"/>
</dbReference>
<dbReference type="AlphaFoldDB" id="A0A9P6LRQ4"/>
<evidence type="ECO:0000313" key="7">
    <source>
        <dbReference type="EMBL" id="KAF9923090.1"/>
    </source>
</evidence>
<dbReference type="PANTHER" id="PTHR43097">
    <property type="entry name" value="GLUTAMINE-TRNA LIGASE"/>
    <property type="match status" value="1"/>
</dbReference>
<proteinExistence type="predicted"/>
<dbReference type="SUPFAM" id="SSF52374">
    <property type="entry name" value="Nucleotidylyl transferase"/>
    <property type="match status" value="1"/>
</dbReference>
<dbReference type="OrthoDB" id="10250478at2759"/>
<dbReference type="GO" id="GO:0005524">
    <property type="term" value="F:ATP binding"/>
    <property type="evidence" value="ECO:0007669"/>
    <property type="project" value="UniProtKB-KW"/>
</dbReference>
<dbReference type="GO" id="GO:0005829">
    <property type="term" value="C:cytosol"/>
    <property type="evidence" value="ECO:0007669"/>
    <property type="project" value="TreeGrafter"/>
</dbReference>
<keyword evidence="3" id="KW-0067">ATP-binding</keyword>
<keyword evidence="8" id="KW-1185">Reference proteome</keyword>
<reference evidence="7" key="1">
    <citation type="journal article" date="2020" name="Fungal Divers.">
        <title>Resolving the Mortierellaceae phylogeny through synthesis of multi-gene phylogenetics and phylogenomics.</title>
        <authorList>
            <person name="Vandepol N."/>
            <person name="Liber J."/>
            <person name="Desiro A."/>
            <person name="Na H."/>
            <person name="Kennedy M."/>
            <person name="Barry K."/>
            <person name="Grigoriev I.V."/>
            <person name="Miller A.N."/>
            <person name="O'Donnell K."/>
            <person name="Stajich J.E."/>
            <person name="Bonito G."/>
        </authorList>
    </citation>
    <scope>NUCLEOTIDE SEQUENCE</scope>
    <source>
        <strain evidence="7">MES-2147</strain>
    </source>
</reference>
<evidence type="ECO:0000256" key="1">
    <source>
        <dbReference type="ARBA" id="ARBA00022598"/>
    </source>
</evidence>
<name>A0A9P6LRQ4_9FUNG</name>
<accession>A0A9P6LRQ4</accession>
<dbReference type="Proteomes" id="UP000749646">
    <property type="component" value="Unassembled WGS sequence"/>
</dbReference>
<keyword evidence="4" id="KW-0648">Protein biosynthesis</keyword>
<organism evidence="7 8">
    <name type="scientific">Modicella reniformis</name>
    <dbReference type="NCBI Taxonomy" id="1440133"/>
    <lineage>
        <taxon>Eukaryota</taxon>
        <taxon>Fungi</taxon>
        <taxon>Fungi incertae sedis</taxon>
        <taxon>Mucoromycota</taxon>
        <taxon>Mortierellomycotina</taxon>
        <taxon>Mortierellomycetes</taxon>
        <taxon>Mortierellales</taxon>
        <taxon>Mortierellaceae</taxon>
        <taxon>Modicella</taxon>
    </lineage>
</organism>
<sequence length="92" mass="10426">MATVVIAPPKAATLPYGNNNLPWIVTYEYAIRLIKEGKAYCDTSSQEQMRAERMDGITSQCCDLSVEENLRRFKEMKNATEFGQTCCLRAKI</sequence>
<dbReference type="GO" id="GO:0004818">
    <property type="term" value="F:glutamate-tRNA ligase activity"/>
    <property type="evidence" value="ECO:0007669"/>
    <property type="project" value="TreeGrafter"/>
</dbReference>
<gene>
    <name evidence="7" type="ORF">BGZ65_009131</name>
</gene>
<dbReference type="InterPro" id="IPR050132">
    <property type="entry name" value="Gln/Glu-tRNA_Ligase"/>
</dbReference>
<keyword evidence="5" id="KW-0030">Aminoacyl-tRNA synthetase</keyword>
<dbReference type="GO" id="GO:0017102">
    <property type="term" value="C:methionyl glutamyl tRNA synthetase complex"/>
    <property type="evidence" value="ECO:0007669"/>
    <property type="project" value="TreeGrafter"/>
</dbReference>
<keyword evidence="1" id="KW-0436">Ligase</keyword>
<dbReference type="EMBL" id="JAAAHW010010756">
    <property type="protein sequence ID" value="KAF9923090.1"/>
    <property type="molecule type" value="Genomic_DNA"/>
</dbReference>
<dbReference type="PANTHER" id="PTHR43097:SF5">
    <property type="entry name" value="GLUTAMATE--TRNA LIGASE"/>
    <property type="match status" value="1"/>
</dbReference>
<feature type="domain" description="Glutamyl/glutaminyl-tRNA synthetase class Ib catalytic" evidence="6">
    <location>
        <begin position="27"/>
        <end position="92"/>
    </location>
</feature>
<dbReference type="Gene3D" id="3.90.800.10">
    <property type="entry name" value="Glutamyl-tRNA Synthetase, Domain 3"/>
    <property type="match status" value="1"/>
</dbReference>
<evidence type="ECO:0000256" key="5">
    <source>
        <dbReference type="ARBA" id="ARBA00023146"/>
    </source>
</evidence>
<evidence type="ECO:0000259" key="6">
    <source>
        <dbReference type="Pfam" id="PF00749"/>
    </source>
</evidence>
<protein>
    <recommendedName>
        <fullName evidence="6">Glutamyl/glutaminyl-tRNA synthetase class Ib catalytic domain-containing protein</fullName>
    </recommendedName>
</protein>
<dbReference type="InterPro" id="IPR020058">
    <property type="entry name" value="Glu/Gln-tRNA-synth_Ib_cat-dom"/>
</dbReference>
<dbReference type="GO" id="GO:0006424">
    <property type="term" value="P:glutamyl-tRNA aminoacylation"/>
    <property type="evidence" value="ECO:0007669"/>
    <property type="project" value="TreeGrafter"/>
</dbReference>
<keyword evidence="2" id="KW-0547">Nucleotide-binding</keyword>
<comment type="caution">
    <text evidence="7">The sequence shown here is derived from an EMBL/GenBank/DDBJ whole genome shotgun (WGS) entry which is preliminary data.</text>
</comment>
<evidence type="ECO:0000256" key="2">
    <source>
        <dbReference type="ARBA" id="ARBA00022741"/>
    </source>
</evidence>
<evidence type="ECO:0000313" key="8">
    <source>
        <dbReference type="Proteomes" id="UP000749646"/>
    </source>
</evidence>
<evidence type="ECO:0000256" key="3">
    <source>
        <dbReference type="ARBA" id="ARBA00022840"/>
    </source>
</evidence>
<evidence type="ECO:0000256" key="4">
    <source>
        <dbReference type="ARBA" id="ARBA00022917"/>
    </source>
</evidence>